<dbReference type="Gene3D" id="1.10.10.10">
    <property type="entry name" value="Winged helix-like DNA-binding domain superfamily/Winged helix DNA-binding domain"/>
    <property type="match status" value="1"/>
</dbReference>
<feature type="DNA-binding region" description="OmpR/PhoB-type" evidence="5">
    <location>
        <begin position="126"/>
        <end position="222"/>
    </location>
</feature>
<gene>
    <name evidence="8" type="ORF">QC825_12415</name>
</gene>
<keyword evidence="9" id="KW-1185">Reference proteome</keyword>
<proteinExistence type="predicted"/>
<evidence type="ECO:0000259" key="7">
    <source>
        <dbReference type="PROSITE" id="PS51755"/>
    </source>
</evidence>
<dbReference type="EMBL" id="JARWAO010000007">
    <property type="protein sequence ID" value="MDR5896878.1"/>
    <property type="molecule type" value="Genomic_DNA"/>
</dbReference>
<sequence length="223" mass="24581">MALLLIEDDALLAQTLTTLLTGEGREVDHLADGNAALACIEDAAAARWELLVLDLNLPGASGLEILERFRALDAHTPVLILTARAEVTDRVRGLDLGADDYMTKPFAIDEFDARVRALLRRRGTLAPHITLGPLRLDTASHTFTLDEAPLNLPPREQRLLACLMRHHGSVIDRATLIREAFGDDETLKDGALDVYLHRLRKRLPGDALLLKTVRGFGYLLDTP</sequence>
<organism evidence="8 9">
    <name type="scientific">Larsenimonas suaedae</name>
    <dbReference type="NCBI Taxonomy" id="1851019"/>
    <lineage>
        <taxon>Bacteria</taxon>
        <taxon>Pseudomonadati</taxon>
        <taxon>Pseudomonadota</taxon>
        <taxon>Gammaproteobacteria</taxon>
        <taxon>Oceanospirillales</taxon>
        <taxon>Halomonadaceae</taxon>
        <taxon>Larsenimonas</taxon>
    </lineage>
</organism>
<dbReference type="Gene3D" id="6.10.250.690">
    <property type="match status" value="1"/>
</dbReference>
<dbReference type="Gene3D" id="3.40.50.2300">
    <property type="match status" value="1"/>
</dbReference>
<keyword evidence="1" id="KW-0805">Transcription regulation</keyword>
<dbReference type="SUPFAM" id="SSF46894">
    <property type="entry name" value="C-terminal effector domain of the bipartite response regulators"/>
    <property type="match status" value="1"/>
</dbReference>
<dbReference type="SMART" id="SM00448">
    <property type="entry name" value="REC"/>
    <property type="match status" value="1"/>
</dbReference>
<comment type="caution">
    <text evidence="8">The sequence shown here is derived from an EMBL/GenBank/DDBJ whole genome shotgun (WGS) entry which is preliminary data.</text>
</comment>
<dbReference type="SUPFAM" id="SSF52172">
    <property type="entry name" value="CheY-like"/>
    <property type="match status" value="1"/>
</dbReference>
<keyword evidence="4" id="KW-0597">Phosphoprotein</keyword>
<feature type="modified residue" description="4-aspartylphosphate" evidence="4">
    <location>
        <position position="54"/>
    </location>
</feature>
<evidence type="ECO:0000256" key="2">
    <source>
        <dbReference type="ARBA" id="ARBA00023125"/>
    </source>
</evidence>
<dbReference type="PANTHER" id="PTHR48111:SF67">
    <property type="entry name" value="TRANSCRIPTIONAL REGULATORY PROTEIN TCTD"/>
    <property type="match status" value="1"/>
</dbReference>
<dbReference type="InterPro" id="IPR001789">
    <property type="entry name" value="Sig_transdc_resp-reg_receiver"/>
</dbReference>
<dbReference type="SMART" id="SM00862">
    <property type="entry name" value="Trans_reg_C"/>
    <property type="match status" value="1"/>
</dbReference>
<dbReference type="Pfam" id="PF00486">
    <property type="entry name" value="Trans_reg_C"/>
    <property type="match status" value="1"/>
</dbReference>
<dbReference type="PROSITE" id="PS51755">
    <property type="entry name" value="OMPR_PHOB"/>
    <property type="match status" value="1"/>
</dbReference>
<dbReference type="CDD" id="cd00383">
    <property type="entry name" value="trans_reg_C"/>
    <property type="match status" value="1"/>
</dbReference>
<name>A0ABU1H006_9GAMM</name>
<evidence type="ECO:0000256" key="3">
    <source>
        <dbReference type="ARBA" id="ARBA00023163"/>
    </source>
</evidence>
<protein>
    <submittedName>
        <fullName evidence="8">Response regulator transcription factor</fullName>
    </submittedName>
</protein>
<feature type="domain" description="OmpR/PhoB-type" evidence="7">
    <location>
        <begin position="126"/>
        <end position="222"/>
    </location>
</feature>
<dbReference type="InterPro" id="IPR001867">
    <property type="entry name" value="OmpR/PhoB-type_DNA-bd"/>
</dbReference>
<evidence type="ECO:0000256" key="5">
    <source>
        <dbReference type="PROSITE-ProRule" id="PRU01091"/>
    </source>
</evidence>
<dbReference type="InterPro" id="IPR036388">
    <property type="entry name" value="WH-like_DNA-bd_sf"/>
</dbReference>
<dbReference type="InterPro" id="IPR011006">
    <property type="entry name" value="CheY-like_superfamily"/>
</dbReference>
<reference evidence="8 9" key="1">
    <citation type="submission" date="2023-04" db="EMBL/GenBank/DDBJ databases">
        <title>A long-awaited taxogenomic arrangement of the family Halomonadaceae.</title>
        <authorList>
            <person name="De La Haba R."/>
            <person name="Chuvochina M."/>
            <person name="Wittouck S."/>
            <person name="Arahal D.R."/>
            <person name="Sanchez-Porro C."/>
            <person name="Hugenholtz P."/>
            <person name="Ventosa A."/>
        </authorList>
    </citation>
    <scope>NUCLEOTIDE SEQUENCE [LARGE SCALE GENOMIC DNA]</scope>
    <source>
        <strain evidence="8 9">DSM 22428</strain>
    </source>
</reference>
<evidence type="ECO:0000313" key="9">
    <source>
        <dbReference type="Proteomes" id="UP001269375"/>
    </source>
</evidence>
<dbReference type="InterPro" id="IPR016032">
    <property type="entry name" value="Sig_transdc_resp-reg_C-effctor"/>
</dbReference>
<dbReference type="InterPro" id="IPR039420">
    <property type="entry name" value="WalR-like"/>
</dbReference>
<evidence type="ECO:0000256" key="4">
    <source>
        <dbReference type="PROSITE-ProRule" id="PRU00169"/>
    </source>
</evidence>
<dbReference type="PANTHER" id="PTHR48111">
    <property type="entry name" value="REGULATOR OF RPOS"/>
    <property type="match status" value="1"/>
</dbReference>
<keyword evidence="3" id="KW-0804">Transcription</keyword>
<feature type="domain" description="Response regulatory" evidence="6">
    <location>
        <begin position="2"/>
        <end position="119"/>
    </location>
</feature>
<evidence type="ECO:0000259" key="6">
    <source>
        <dbReference type="PROSITE" id="PS50110"/>
    </source>
</evidence>
<dbReference type="Proteomes" id="UP001269375">
    <property type="component" value="Unassembled WGS sequence"/>
</dbReference>
<dbReference type="RefSeq" id="WP_251593638.1">
    <property type="nucleotide sequence ID" value="NZ_JAMLJI010000003.1"/>
</dbReference>
<evidence type="ECO:0000313" key="8">
    <source>
        <dbReference type="EMBL" id="MDR5896878.1"/>
    </source>
</evidence>
<evidence type="ECO:0000256" key="1">
    <source>
        <dbReference type="ARBA" id="ARBA00023015"/>
    </source>
</evidence>
<dbReference type="PROSITE" id="PS50110">
    <property type="entry name" value="RESPONSE_REGULATORY"/>
    <property type="match status" value="1"/>
</dbReference>
<keyword evidence="2 5" id="KW-0238">DNA-binding</keyword>
<dbReference type="Pfam" id="PF00072">
    <property type="entry name" value="Response_reg"/>
    <property type="match status" value="1"/>
</dbReference>
<accession>A0ABU1H006</accession>